<dbReference type="SMART" id="SM00729">
    <property type="entry name" value="Elp3"/>
    <property type="match status" value="1"/>
</dbReference>
<dbReference type="InterPro" id="IPR007197">
    <property type="entry name" value="rSAM"/>
</dbReference>
<evidence type="ECO:0000313" key="15">
    <source>
        <dbReference type="Proteomes" id="UP000011834"/>
    </source>
</evidence>
<sequence>MGKLPPLSLYIHIPWCVQKCPYCDFNSHALKGEVPHDDYVAHLLADLDADLPLVAGREIRTIFIGGGTPSLLSAEAMQTLMDGVRARIPVAADAEVTMEANPGTVEADRFSGYRKAGINRISIGVQSFGDDKLIRLGRIHDAGEAKRAARLAATLGLRSFNLDLMHGLPEQHLGEALSDLRQAIELAPPHLSWYQLTIEPNTSFGSRPPVLPDDDLLWDIFSQGHQLLTQAGYVQYETSAYAKPGFQCQHNLNYWRFGDYLGIGCGAHGKISFADGRILRTVKTKHPRGYMEGRYLDQQNEVATEDRPFEFFMNRFRLLEAMPRRDFTDYTGLPESVVRPQIEAALNAGEISETATHWQITEHGKLFLNTLLERFL</sequence>
<dbReference type="InterPro" id="IPR034505">
    <property type="entry name" value="Coproporphyrinogen-III_oxidase"/>
</dbReference>
<evidence type="ECO:0000256" key="12">
    <source>
        <dbReference type="RuleBase" id="RU364116"/>
    </source>
</evidence>
<feature type="domain" description="Radical SAM core" evidence="13">
    <location>
        <begin position="1"/>
        <end position="237"/>
    </location>
</feature>
<dbReference type="SFLD" id="SFLDG01065">
    <property type="entry name" value="anaerobic_coproporphyrinogen-I"/>
    <property type="match status" value="1"/>
</dbReference>
<dbReference type="PANTHER" id="PTHR13932:SF5">
    <property type="entry name" value="RADICAL S-ADENOSYL METHIONINE DOMAIN-CONTAINING PROTEIN 1, MITOCHONDRIAL"/>
    <property type="match status" value="1"/>
</dbReference>
<evidence type="ECO:0000256" key="5">
    <source>
        <dbReference type="ARBA" id="ARBA00022490"/>
    </source>
</evidence>
<dbReference type="SFLD" id="SFLDF00288">
    <property type="entry name" value="HemN-like__clustered_with_nucl"/>
    <property type="match status" value="1"/>
</dbReference>
<evidence type="ECO:0000313" key="14">
    <source>
        <dbReference type="EMBL" id="AGG30293.1"/>
    </source>
</evidence>
<dbReference type="FunFam" id="3.20.20.70:FF:000124">
    <property type="entry name" value="Heme chaperone HemW"/>
    <property type="match status" value="1"/>
</dbReference>
<keyword evidence="4 12" id="KW-0004">4Fe-4S</keyword>
<dbReference type="RefSeq" id="WP_004237821.1">
    <property type="nucleotide sequence ID" value="NC_020418.1"/>
</dbReference>
<evidence type="ECO:0000256" key="6">
    <source>
        <dbReference type="ARBA" id="ARBA00022617"/>
    </source>
</evidence>
<keyword evidence="5 12" id="KW-0963">Cytoplasm</keyword>
<comment type="function">
    <text evidence="12">Probably acts as a heme chaperone, transferring heme to an unknown acceptor. Binds one molecule of heme per monomer, possibly covalently. Binds 1 [4Fe-4S] cluster. The cluster is coordinated with 3 cysteines and an exchangeable S-adenosyl-L-methionine.</text>
</comment>
<dbReference type="Pfam" id="PF06969">
    <property type="entry name" value="HemN_C"/>
    <property type="match status" value="1"/>
</dbReference>
<dbReference type="KEGG" id="mmk:MU9_1247"/>
<dbReference type="Proteomes" id="UP000011834">
    <property type="component" value="Chromosome"/>
</dbReference>
<keyword evidence="9 12" id="KW-0408">Iron</keyword>
<dbReference type="InterPro" id="IPR010723">
    <property type="entry name" value="HemN_C"/>
</dbReference>
<evidence type="ECO:0000256" key="10">
    <source>
        <dbReference type="ARBA" id="ARBA00023014"/>
    </source>
</evidence>
<gene>
    <name evidence="14" type="ORF">MU9_1247</name>
</gene>
<dbReference type="GO" id="GO:0046872">
    <property type="term" value="F:metal ion binding"/>
    <property type="evidence" value="ECO:0007669"/>
    <property type="project" value="UniProtKB-UniRule"/>
</dbReference>
<dbReference type="InterPro" id="IPR058240">
    <property type="entry name" value="rSAM_sf"/>
</dbReference>
<dbReference type="HOGENOM" id="CLU_027579_2_1_6"/>
<evidence type="ECO:0000256" key="2">
    <source>
        <dbReference type="ARBA" id="ARBA00006100"/>
    </source>
</evidence>
<evidence type="ECO:0000259" key="13">
    <source>
        <dbReference type="PROSITE" id="PS51918"/>
    </source>
</evidence>
<dbReference type="PANTHER" id="PTHR13932">
    <property type="entry name" value="COPROPORPHYRINIGEN III OXIDASE"/>
    <property type="match status" value="1"/>
</dbReference>
<comment type="subcellular location">
    <subcellularLocation>
        <location evidence="1 12">Cytoplasm</location>
    </subcellularLocation>
</comment>
<dbReference type="SUPFAM" id="SSF102114">
    <property type="entry name" value="Radical SAM enzymes"/>
    <property type="match status" value="1"/>
</dbReference>
<evidence type="ECO:0000256" key="3">
    <source>
        <dbReference type="ARBA" id="ARBA00017228"/>
    </source>
</evidence>
<evidence type="ECO:0000256" key="11">
    <source>
        <dbReference type="ARBA" id="ARBA00023186"/>
    </source>
</evidence>
<reference evidence="14 15" key="1">
    <citation type="journal article" date="2012" name="BMC Genomics">
        <title>Whole-genome sequencing and identification of Morganella morganii KT pathogenicity-related genes.</title>
        <authorList>
            <person name="Chen Y.T."/>
            <person name="Peng H.L."/>
            <person name="Shia W.C."/>
            <person name="Hsu F.R."/>
            <person name="Ken C.F."/>
            <person name="Tsao Y.M."/>
            <person name="Chen C.H."/>
            <person name="Liu C.E."/>
            <person name="Hsieh M.F."/>
            <person name="Chen H.C."/>
            <person name="Tang C.Y."/>
            <person name="Ku T.H."/>
        </authorList>
    </citation>
    <scope>NUCLEOTIDE SEQUENCE [LARGE SCALE GENOMIC DNA]</scope>
    <source>
        <strain evidence="14 15">KT</strain>
    </source>
</reference>
<dbReference type="eggNOG" id="COG0635">
    <property type="taxonomic scope" value="Bacteria"/>
</dbReference>
<dbReference type="InterPro" id="IPR004559">
    <property type="entry name" value="HemW-like"/>
</dbReference>
<keyword evidence="11 12" id="KW-0143">Chaperone</keyword>
<keyword evidence="6 12" id="KW-0349">Heme</keyword>
<dbReference type="SFLD" id="SFLDS00029">
    <property type="entry name" value="Radical_SAM"/>
    <property type="match status" value="1"/>
</dbReference>
<dbReference type="CDD" id="cd01335">
    <property type="entry name" value="Radical_SAM"/>
    <property type="match status" value="1"/>
</dbReference>
<dbReference type="Pfam" id="PF04055">
    <property type="entry name" value="Radical_SAM"/>
    <property type="match status" value="1"/>
</dbReference>
<organism evidence="14 15">
    <name type="scientific">Morganella morganii subsp. morganii KT</name>
    <dbReference type="NCBI Taxonomy" id="1124991"/>
    <lineage>
        <taxon>Bacteria</taxon>
        <taxon>Pseudomonadati</taxon>
        <taxon>Pseudomonadota</taxon>
        <taxon>Gammaproteobacteria</taxon>
        <taxon>Enterobacterales</taxon>
        <taxon>Morganellaceae</taxon>
        <taxon>Morganella</taxon>
    </lineage>
</organism>
<dbReference type="NCBIfam" id="TIGR00539">
    <property type="entry name" value="hemN_rel"/>
    <property type="match status" value="1"/>
</dbReference>
<protein>
    <recommendedName>
        <fullName evidence="3 12">Heme chaperone HemW</fullName>
    </recommendedName>
</protein>
<keyword evidence="8 12" id="KW-0479">Metal-binding</keyword>
<proteinExistence type="inferred from homology"/>
<keyword evidence="10 12" id="KW-0411">Iron-sulfur</keyword>
<evidence type="ECO:0000256" key="8">
    <source>
        <dbReference type="ARBA" id="ARBA00022723"/>
    </source>
</evidence>
<dbReference type="InterPro" id="IPR006638">
    <property type="entry name" value="Elp3/MiaA/NifB-like_rSAM"/>
</dbReference>
<keyword evidence="15" id="KW-1185">Reference proteome</keyword>
<evidence type="ECO:0000256" key="1">
    <source>
        <dbReference type="ARBA" id="ARBA00004496"/>
    </source>
</evidence>
<keyword evidence="7 12" id="KW-0949">S-adenosyl-L-methionine</keyword>
<dbReference type="PROSITE" id="PS51918">
    <property type="entry name" value="RADICAL_SAM"/>
    <property type="match status" value="1"/>
</dbReference>
<name>J7TXV1_MORMO</name>
<dbReference type="AlphaFoldDB" id="J7TXV1"/>
<dbReference type="EMBL" id="CP004345">
    <property type="protein sequence ID" value="AGG30293.1"/>
    <property type="molecule type" value="Genomic_DNA"/>
</dbReference>
<evidence type="ECO:0000256" key="4">
    <source>
        <dbReference type="ARBA" id="ARBA00022485"/>
    </source>
</evidence>
<dbReference type="SFLD" id="SFLDF00562">
    <property type="entry name" value="HemN-like__clustered_with_heat"/>
    <property type="match status" value="1"/>
</dbReference>
<dbReference type="GO" id="GO:0006779">
    <property type="term" value="P:porphyrin-containing compound biosynthetic process"/>
    <property type="evidence" value="ECO:0007669"/>
    <property type="project" value="InterPro"/>
</dbReference>
<comment type="similarity">
    <text evidence="2">Belongs to the anaerobic coproporphyrinogen-III oxidase family. HemW subfamily.</text>
</comment>
<accession>J7TXV1</accession>
<evidence type="ECO:0000256" key="7">
    <source>
        <dbReference type="ARBA" id="ARBA00022691"/>
    </source>
</evidence>
<dbReference type="GO" id="GO:0004109">
    <property type="term" value="F:coproporphyrinogen oxidase activity"/>
    <property type="evidence" value="ECO:0007669"/>
    <property type="project" value="InterPro"/>
</dbReference>
<evidence type="ECO:0000256" key="9">
    <source>
        <dbReference type="ARBA" id="ARBA00023004"/>
    </source>
</evidence>
<dbReference type="GO" id="GO:0005737">
    <property type="term" value="C:cytoplasm"/>
    <property type="evidence" value="ECO:0007669"/>
    <property type="project" value="UniProtKB-SubCell"/>
</dbReference>
<dbReference type="GO" id="GO:0051539">
    <property type="term" value="F:4 iron, 4 sulfur cluster binding"/>
    <property type="evidence" value="ECO:0007669"/>
    <property type="project" value="UniProtKB-UniRule"/>
</dbReference>